<evidence type="ECO:0000313" key="2">
    <source>
        <dbReference type="Proteomes" id="UP000585507"/>
    </source>
</evidence>
<name>A0A7W8U7U3_9HYPH</name>
<organism evidence="1 2">
    <name type="scientific">Rhizobium giardinii</name>
    <dbReference type="NCBI Taxonomy" id="56731"/>
    <lineage>
        <taxon>Bacteria</taxon>
        <taxon>Pseudomonadati</taxon>
        <taxon>Pseudomonadota</taxon>
        <taxon>Alphaproteobacteria</taxon>
        <taxon>Hyphomicrobiales</taxon>
        <taxon>Rhizobiaceae</taxon>
        <taxon>Rhizobium/Agrobacterium group</taxon>
        <taxon>Rhizobium</taxon>
    </lineage>
</organism>
<gene>
    <name evidence="1" type="ORF">GGD55_001122</name>
</gene>
<accession>A0A7W8U7U3</accession>
<protein>
    <submittedName>
        <fullName evidence="1">Uncharacterized protein</fullName>
    </submittedName>
</protein>
<comment type="caution">
    <text evidence="1">The sequence shown here is derived from an EMBL/GenBank/DDBJ whole genome shotgun (WGS) entry which is preliminary data.</text>
</comment>
<evidence type="ECO:0000313" key="1">
    <source>
        <dbReference type="EMBL" id="MBB5534451.1"/>
    </source>
</evidence>
<sequence length="164" mass="18185">MLMSASAELADVSRHPGRNASTAGTAVVPNQEFFMRFSKVAYRPITDGHVSVAILVLQERRYYLAWLIPPLIAAGLWPAVAKAHDAPSGWSYPFSCCSNQDCRPVATKAISERPQGYVINITGEVVPYRDTRVRTSPDGEYHWCSVAGEERSRTICLFVPPHSY</sequence>
<keyword evidence="2" id="KW-1185">Reference proteome</keyword>
<reference evidence="1 2" key="1">
    <citation type="submission" date="2020-08" db="EMBL/GenBank/DDBJ databases">
        <title>Genomic Encyclopedia of Type Strains, Phase IV (KMG-V): Genome sequencing to study the core and pangenomes of soil and plant-associated prokaryotes.</title>
        <authorList>
            <person name="Whitman W."/>
        </authorList>
    </citation>
    <scope>NUCLEOTIDE SEQUENCE [LARGE SCALE GENOMIC DNA]</scope>
    <source>
        <strain evidence="1 2">SEMIA 4084</strain>
    </source>
</reference>
<dbReference type="Proteomes" id="UP000585507">
    <property type="component" value="Unassembled WGS sequence"/>
</dbReference>
<proteinExistence type="predicted"/>
<dbReference type="EMBL" id="JACHBK010000002">
    <property type="protein sequence ID" value="MBB5534451.1"/>
    <property type="molecule type" value="Genomic_DNA"/>
</dbReference>
<dbReference type="AlphaFoldDB" id="A0A7W8U7U3"/>